<name>A0A1T5AD85_9SPHN</name>
<proteinExistence type="predicted"/>
<gene>
    <name evidence="2" type="ORF">SAMN06295937_100397</name>
</gene>
<evidence type="ECO:0000256" key="1">
    <source>
        <dbReference type="SAM" id="Coils"/>
    </source>
</evidence>
<keyword evidence="1" id="KW-0175">Coiled coil</keyword>
<evidence type="ECO:0000313" key="2">
    <source>
        <dbReference type="EMBL" id="SKB32643.1"/>
    </source>
</evidence>
<sequence length="144" mass="16612">MTDEPHQRFTVSTTSYLRNLSREDLFAETLAVHYQDPPRKTETGTSISLRFPMLILAFYLEEQQAVAEKVAGILEKHWDGDAGTDELAALRKEVEDLRAQGERQSSTITIHHQNFDEIYERACRETGEFAEWVRSITNPQAEQR</sequence>
<evidence type="ECO:0000313" key="3">
    <source>
        <dbReference type="Proteomes" id="UP000190044"/>
    </source>
</evidence>
<dbReference type="OrthoDB" id="7452689at2"/>
<keyword evidence="3" id="KW-1185">Reference proteome</keyword>
<accession>A0A1T5AD85</accession>
<dbReference type="RefSeq" id="WP_079637287.1">
    <property type="nucleotide sequence ID" value="NZ_FUYP01000003.1"/>
</dbReference>
<protein>
    <submittedName>
        <fullName evidence="2">Uncharacterized protein</fullName>
    </submittedName>
</protein>
<dbReference type="Proteomes" id="UP000190044">
    <property type="component" value="Unassembled WGS sequence"/>
</dbReference>
<feature type="coiled-coil region" evidence="1">
    <location>
        <begin position="80"/>
        <end position="107"/>
    </location>
</feature>
<dbReference type="EMBL" id="FUYP01000003">
    <property type="protein sequence ID" value="SKB32643.1"/>
    <property type="molecule type" value="Genomic_DNA"/>
</dbReference>
<dbReference type="AlphaFoldDB" id="A0A1T5AD85"/>
<organism evidence="2 3">
    <name type="scientific">Sphingopyxis flava</name>
    <dbReference type="NCBI Taxonomy" id="1507287"/>
    <lineage>
        <taxon>Bacteria</taxon>
        <taxon>Pseudomonadati</taxon>
        <taxon>Pseudomonadota</taxon>
        <taxon>Alphaproteobacteria</taxon>
        <taxon>Sphingomonadales</taxon>
        <taxon>Sphingomonadaceae</taxon>
        <taxon>Sphingopyxis</taxon>
    </lineage>
</organism>
<reference evidence="3" key="1">
    <citation type="submission" date="2017-02" db="EMBL/GenBank/DDBJ databases">
        <authorList>
            <person name="Varghese N."/>
            <person name="Submissions S."/>
        </authorList>
    </citation>
    <scope>NUCLEOTIDE SEQUENCE [LARGE SCALE GENOMIC DNA]</scope>
    <source>
        <strain evidence="3">R11H</strain>
    </source>
</reference>